<dbReference type="SUPFAM" id="SSF50978">
    <property type="entry name" value="WD40 repeat-like"/>
    <property type="match status" value="1"/>
</dbReference>
<dbReference type="eggNOG" id="KOG0293">
    <property type="taxonomic scope" value="Eukaryota"/>
</dbReference>
<gene>
    <name evidence="5" type="ORF">AMAG_02348</name>
</gene>
<keyword evidence="1 3" id="KW-0853">WD repeat</keyword>
<dbReference type="STRING" id="578462.A0A0L0S1V1"/>
<dbReference type="PROSITE" id="PS00678">
    <property type="entry name" value="WD_REPEATS_1"/>
    <property type="match status" value="2"/>
</dbReference>
<feature type="domain" description="CTLH" evidence="4">
    <location>
        <begin position="60"/>
        <end position="123"/>
    </location>
</feature>
<dbReference type="SMART" id="SM00320">
    <property type="entry name" value="WD40"/>
    <property type="match status" value="7"/>
</dbReference>
<name>A0A0L0S1V1_ALLM3</name>
<keyword evidence="2" id="KW-0677">Repeat</keyword>
<feature type="repeat" description="WD" evidence="3">
    <location>
        <begin position="549"/>
        <end position="581"/>
    </location>
</feature>
<dbReference type="InterPro" id="IPR006594">
    <property type="entry name" value="LisH"/>
</dbReference>
<dbReference type="OMA" id="YEDHCCS"/>
<evidence type="ECO:0000259" key="4">
    <source>
        <dbReference type="PROSITE" id="PS50897"/>
    </source>
</evidence>
<dbReference type="CDD" id="cd00200">
    <property type="entry name" value="WD40"/>
    <property type="match status" value="1"/>
</dbReference>
<reference evidence="6" key="2">
    <citation type="submission" date="2009-11" db="EMBL/GenBank/DDBJ databases">
        <title>The Genome Sequence of Allomyces macrogynus strain ATCC 38327.</title>
        <authorList>
            <consortium name="The Broad Institute Genome Sequencing Platform"/>
            <person name="Russ C."/>
            <person name="Cuomo C."/>
            <person name="Shea T."/>
            <person name="Young S.K."/>
            <person name="Zeng Q."/>
            <person name="Koehrsen M."/>
            <person name="Haas B."/>
            <person name="Borodovsky M."/>
            <person name="Guigo R."/>
            <person name="Alvarado L."/>
            <person name="Berlin A."/>
            <person name="Borenstein D."/>
            <person name="Chen Z."/>
            <person name="Engels R."/>
            <person name="Freedman E."/>
            <person name="Gellesch M."/>
            <person name="Goldberg J."/>
            <person name="Griggs A."/>
            <person name="Gujja S."/>
            <person name="Heiman D."/>
            <person name="Hepburn T."/>
            <person name="Howarth C."/>
            <person name="Jen D."/>
            <person name="Larson L."/>
            <person name="Lewis B."/>
            <person name="Mehta T."/>
            <person name="Park D."/>
            <person name="Pearson M."/>
            <person name="Roberts A."/>
            <person name="Saif S."/>
            <person name="Shenoy N."/>
            <person name="Sisk P."/>
            <person name="Stolte C."/>
            <person name="Sykes S."/>
            <person name="Walk T."/>
            <person name="White J."/>
            <person name="Yandava C."/>
            <person name="Burger G."/>
            <person name="Gray M.W."/>
            <person name="Holland P.W.H."/>
            <person name="King N."/>
            <person name="Lang F.B.F."/>
            <person name="Roger A.J."/>
            <person name="Ruiz-Trillo I."/>
            <person name="Lander E."/>
            <person name="Nusbaum C."/>
        </authorList>
    </citation>
    <scope>NUCLEOTIDE SEQUENCE [LARGE SCALE GENOMIC DNA]</scope>
    <source>
        <strain evidence="6">ATCC 38327</strain>
    </source>
</reference>
<dbReference type="Gene3D" id="2.130.10.10">
    <property type="entry name" value="YVTN repeat-like/Quinoprotein amine dehydrogenase"/>
    <property type="match status" value="1"/>
</dbReference>
<dbReference type="InterPro" id="IPR051350">
    <property type="entry name" value="WD_repeat-ST_regulator"/>
</dbReference>
<dbReference type="PROSITE" id="PS50294">
    <property type="entry name" value="WD_REPEATS_REGION"/>
    <property type="match status" value="3"/>
</dbReference>
<sequence length="613" mass="66932">MSPPAPNGAAASQQGAVLTVGPNLHVRRDELVRLLTDELRRLGYTQSAAELERESNVPFESHDVAQFRSAILTGQWADAINLLPSVGVPLTQPDVPNGAYATALFLIKEQQYLELLEQQNVPAALTVLREDLTPLQHDPTRLHELSSYLMCGPPDMLRATAQWTGVAGGSRATLLHRLQTDVLPASAMVRDGRLETLIAQALARQVAQCTYHSAEAHDGKPLGLLADHACEARDTVPATCLATFTDPEDEVWHLAFSHAGDRLAAVGQDGRLLIWDVRTRHLLFRLHAHVLAATYLAWSPDDKYLVSCSNDTKARIWDPANGSCVTVLDAHSEFVTAAGWLPDSRRLITGGLDKQLFLWNVDGTLVHRWSNNARVSDMQVSDDGRFVVVMSTDKVRVHDLHTRTEISSLTEAHGITSLCLSKDGRYLLLNLSSQEIHLWDLFPTPTADNIDSSVASRMSPSSSTTSLPLRSPLIPNGHPSPIPASASAALSTGIPARPDLAATYTGHKQGRFVIRSALGGYGEAFIASGSEDARVYVWHRASRALVNVLEGHSDTVNAVAWNPRVPGMLASASDDRTVRLYAPKMLSVEVEDGGRLTFWWTRDSRWVPSSEDA</sequence>
<dbReference type="Pfam" id="PF23627">
    <property type="entry name" value="LisH_WDR26"/>
    <property type="match status" value="1"/>
</dbReference>
<dbReference type="InterPro" id="IPR001680">
    <property type="entry name" value="WD40_rpt"/>
</dbReference>
<evidence type="ECO:0000313" key="6">
    <source>
        <dbReference type="Proteomes" id="UP000054350"/>
    </source>
</evidence>
<dbReference type="PROSITE" id="PS50896">
    <property type="entry name" value="LISH"/>
    <property type="match status" value="1"/>
</dbReference>
<dbReference type="InterPro" id="IPR019775">
    <property type="entry name" value="WD40_repeat_CS"/>
</dbReference>
<dbReference type="PROSITE" id="PS50897">
    <property type="entry name" value="CTLH"/>
    <property type="match status" value="1"/>
</dbReference>
<protein>
    <recommendedName>
        <fullName evidence="4">CTLH domain-containing protein</fullName>
    </recommendedName>
</protein>
<dbReference type="PANTHER" id="PTHR22838:SF0">
    <property type="entry name" value="WD REPEAT-CONTAINING PROTEIN 26"/>
    <property type="match status" value="1"/>
</dbReference>
<feature type="repeat" description="WD" evidence="3">
    <location>
        <begin position="328"/>
        <end position="362"/>
    </location>
</feature>
<dbReference type="OrthoDB" id="972532at2759"/>
<evidence type="ECO:0000313" key="5">
    <source>
        <dbReference type="EMBL" id="KNE56547.1"/>
    </source>
</evidence>
<keyword evidence="6" id="KW-1185">Reference proteome</keyword>
<dbReference type="EMBL" id="GG745330">
    <property type="protein sequence ID" value="KNE56547.1"/>
    <property type="molecule type" value="Genomic_DNA"/>
</dbReference>
<feature type="repeat" description="WD" evidence="3">
    <location>
        <begin position="286"/>
        <end position="327"/>
    </location>
</feature>
<reference evidence="5 6" key="1">
    <citation type="submission" date="2009-11" db="EMBL/GenBank/DDBJ databases">
        <title>Annotation of Allomyces macrogynus ATCC 38327.</title>
        <authorList>
            <consortium name="The Broad Institute Genome Sequencing Platform"/>
            <person name="Russ C."/>
            <person name="Cuomo C."/>
            <person name="Burger G."/>
            <person name="Gray M.W."/>
            <person name="Holland P.W.H."/>
            <person name="King N."/>
            <person name="Lang F.B.F."/>
            <person name="Roger A.J."/>
            <person name="Ruiz-Trillo I."/>
            <person name="Young S.K."/>
            <person name="Zeng Q."/>
            <person name="Gargeya S."/>
            <person name="Fitzgerald M."/>
            <person name="Haas B."/>
            <person name="Abouelleil A."/>
            <person name="Alvarado L."/>
            <person name="Arachchi H.M."/>
            <person name="Berlin A."/>
            <person name="Chapman S.B."/>
            <person name="Gearin G."/>
            <person name="Goldberg J."/>
            <person name="Griggs A."/>
            <person name="Gujja S."/>
            <person name="Hansen M."/>
            <person name="Heiman D."/>
            <person name="Howarth C."/>
            <person name="Larimer J."/>
            <person name="Lui A."/>
            <person name="MacDonald P.J.P."/>
            <person name="McCowen C."/>
            <person name="Montmayeur A."/>
            <person name="Murphy C."/>
            <person name="Neiman D."/>
            <person name="Pearson M."/>
            <person name="Priest M."/>
            <person name="Roberts A."/>
            <person name="Saif S."/>
            <person name="Shea T."/>
            <person name="Sisk P."/>
            <person name="Stolte C."/>
            <person name="Sykes S."/>
            <person name="Wortman J."/>
            <person name="Nusbaum C."/>
            <person name="Birren B."/>
        </authorList>
    </citation>
    <scope>NUCLEOTIDE SEQUENCE [LARGE SCALE GENOMIC DNA]</scope>
    <source>
        <strain evidence="5 6">ATCC 38327</strain>
    </source>
</reference>
<dbReference type="InterPro" id="IPR036322">
    <property type="entry name" value="WD40_repeat_dom_sf"/>
</dbReference>
<dbReference type="InterPro" id="IPR006595">
    <property type="entry name" value="CTLH_C"/>
</dbReference>
<dbReference type="PROSITE" id="PS50082">
    <property type="entry name" value="WD_REPEATS_2"/>
    <property type="match status" value="4"/>
</dbReference>
<dbReference type="AlphaFoldDB" id="A0A0L0S1V1"/>
<organism evidence="5 6">
    <name type="scientific">Allomyces macrogynus (strain ATCC 38327)</name>
    <name type="common">Allomyces javanicus var. macrogynus</name>
    <dbReference type="NCBI Taxonomy" id="578462"/>
    <lineage>
        <taxon>Eukaryota</taxon>
        <taxon>Fungi</taxon>
        <taxon>Fungi incertae sedis</taxon>
        <taxon>Blastocladiomycota</taxon>
        <taxon>Blastocladiomycetes</taxon>
        <taxon>Blastocladiales</taxon>
        <taxon>Blastocladiaceae</taxon>
        <taxon>Allomyces</taxon>
    </lineage>
</organism>
<dbReference type="Pfam" id="PF00400">
    <property type="entry name" value="WD40"/>
    <property type="match status" value="5"/>
</dbReference>
<feature type="repeat" description="WD" evidence="3">
    <location>
        <begin position="244"/>
        <end position="285"/>
    </location>
</feature>
<evidence type="ECO:0000256" key="3">
    <source>
        <dbReference type="PROSITE-ProRule" id="PRU00221"/>
    </source>
</evidence>
<dbReference type="InterPro" id="IPR015943">
    <property type="entry name" value="WD40/YVTN_repeat-like_dom_sf"/>
</dbReference>
<proteinExistence type="predicted"/>
<dbReference type="VEuPathDB" id="FungiDB:AMAG_02348"/>
<evidence type="ECO:0000256" key="2">
    <source>
        <dbReference type="ARBA" id="ARBA00022737"/>
    </source>
</evidence>
<evidence type="ECO:0000256" key="1">
    <source>
        <dbReference type="ARBA" id="ARBA00022574"/>
    </source>
</evidence>
<dbReference type="Proteomes" id="UP000054350">
    <property type="component" value="Unassembled WGS sequence"/>
</dbReference>
<accession>A0A0L0S1V1</accession>
<dbReference type="PANTHER" id="PTHR22838">
    <property type="entry name" value="WD REPEAT PROTEIN 26-RELATED"/>
    <property type="match status" value="1"/>
</dbReference>